<dbReference type="Gene3D" id="3.30.420.10">
    <property type="entry name" value="Ribonuclease H-like superfamily/Ribonuclease H"/>
    <property type="match status" value="1"/>
</dbReference>
<dbReference type="EMBL" id="BMAU01021261">
    <property type="protein sequence ID" value="GFY06688.1"/>
    <property type="molecule type" value="Genomic_DNA"/>
</dbReference>
<gene>
    <name evidence="2" type="primary">X975_01314</name>
    <name evidence="2" type="ORF">TNCV_3525441</name>
</gene>
<sequence>MSFTRRPGSGRPRQTSRREDRHILRNALVQPTASLTAIQAQVVPPTRSPLVLIRGTMTVQRYVHDILQPHVLPLMQWLSGAIFQQDNARPHTARVSQDCLRTVTTLP</sequence>
<dbReference type="Proteomes" id="UP000887159">
    <property type="component" value="Unassembled WGS sequence"/>
</dbReference>
<dbReference type="InterPro" id="IPR036397">
    <property type="entry name" value="RNaseH_sf"/>
</dbReference>
<name>A0A8X6S8D1_TRICX</name>
<reference evidence="2" key="1">
    <citation type="submission" date="2020-08" db="EMBL/GenBank/DDBJ databases">
        <title>Multicomponent nature underlies the extraordinary mechanical properties of spider dragline silk.</title>
        <authorList>
            <person name="Kono N."/>
            <person name="Nakamura H."/>
            <person name="Mori M."/>
            <person name="Yoshida Y."/>
            <person name="Ohtoshi R."/>
            <person name="Malay A.D."/>
            <person name="Moran D.A.P."/>
            <person name="Tomita M."/>
            <person name="Numata K."/>
            <person name="Arakawa K."/>
        </authorList>
    </citation>
    <scope>NUCLEOTIDE SEQUENCE</scope>
</reference>
<dbReference type="AlphaFoldDB" id="A0A8X6S8D1"/>
<organism evidence="2 3">
    <name type="scientific">Trichonephila clavipes</name>
    <name type="common">Golden silk orbweaver</name>
    <name type="synonym">Nephila clavipes</name>
    <dbReference type="NCBI Taxonomy" id="2585209"/>
    <lineage>
        <taxon>Eukaryota</taxon>
        <taxon>Metazoa</taxon>
        <taxon>Ecdysozoa</taxon>
        <taxon>Arthropoda</taxon>
        <taxon>Chelicerata</taxon>
        <taxon>Arachnida</taxon>
        <taxon>Araneae</taxon>
        <taxon>Araneomorphae</taxon>
        <taxon>Entelegynae</taxon>
        <taxon>Araneoidea</taxon>
        <taxon>Nephilidae</taxon>
        <taxon>Trichonephila</taxon>
    </lineage>
</organism>
<keyword evidence="3" id="KW-1185">Reference proteome</keyword>
<evidence type="ECO:0000313" key="2">
    <source>
        <dbReference type="EMBL" id="GFY06688.1"/>
    </source>
</evidence>
<comment type="caution">
    <text evidence="2">The sequence shown here is derived from an EMBL/GenBank/DDBJ whole genome shotgun (WGS) entry which is preliminary data.</text>
</comment>
<evidence type="ECO:0000256" key="1">
    <source>
        <dbReference type="SAM" id="MobiDB-lite"/>
    </source>
</evidence>
<protein>
    <submittedName>
        <fullName evidence="2">Transposable element Tcb1 transposase</fullName>
    </submittedName>
</protein>
<proteinExistence type="predicted"/>
<dbReference type="GO" id="GO:0003676">
    <property type="term" value="F:nucleic acid binding"/>
    <property type="evidence" value="ECO:0007669"/>
    <property type="project" value="InterPro"/>
</dbReference>
<evidence type="ECO:0000313" key="3">
    <source>
        <dbReference type="Proteomes" id="UP000887159"/>
    </source>
</evidence>
<feature type="region of interest" description="Disordered" evidence="1">
    <location>
        <begin position="1"/>
        <end position="21"/>
    </location>
</feature>
<accession>A0A8X6S8D1</accession>